<dbReference type="Pfam" id="PF01471">
    <property type="entry name" value="PG_binding_1"/>
    <property type="match status" value="1"/>
</dbReference>
<evidence type="ECO:0000259" key="2">
    <source>
        <dbReference type="Pfam" id="PF13406"/>
    </source>
</evidence>
<organism evidence="3 4">
    <name type="scientific">Sinobacterium norvegicum</name>
    <dbReference type="NCBI Taxonomy" id="1641715"/>
    <lineage>
        <taxon>Bacteria</taxon>
        <taxon>Pseudomonadati</taxon>
        <taxon>Pseudomonadota</taxon>
        <taxon>Gammaproteobacteria</taxon>
        <taxon>Cellvibrionales</taxon>
        <taxon>Spongiibacteraceae</taxon>
        <taxon>Sinobacterium</taxon>
    </lineage>
</organism>
<dbReference type="PANTHER" id="PTHR30163:SF8">
    <property type="entry name" value="LYTIC MUREIN TRANSGLYCOSYLASE"/>
    <property type="match status" value="1"/>
</dbReference>
<protein>
    <submittedName>
        <fullName evidence="3">Tn3 family transposase TnXax1</fullName>
    </submittedName>
</protein>
<dbReference type="Gene3D" id="1.10.101.10">
    <property type="entry name" value="PGBD-like superfamily/PGBD"/>
    <property type="match status" value="1"/>
</dbReference>
<feature type="domain" description="Peptidoglycan binding-like" evidence="1">
    <location>
        <begin position="348"/>
        <end position="402"/>
    </location>
</feature>
<dbReference type="InterPro" id="IPR023346">
    <property type="entry name" value="Lysozyme-like_dom_sf"/>
</dbReference>
<dbReference type="EMBL" id="CAKLPX010000008">
    <property type="protein sequence ID" value="CAH0993397.1"/>
    <property type="molecule type" value="Genomic_DNA"/>
</dbReference>
<dbReference type="SUPFAM" id="SSF53955">
    <property type="entry name" value="Lysozyme-like"/>
    <property type="match status" value="1"/>
</dbReference>
<dbReference type="Gene3D" id="1.10.8.350">
    <property type="entry name" value="Bacterial muramidase"/>
    <property type="match status" value="1"/>
</dbReference>
<evidence type="ECO:0000313" key="4">
    <source>
        <dbReference type="Proteomes" id="UP000838100"/>
    </source>
</evidence>
<feature type="domain" description="Transglycosylase SLT" evidence="2">
    <location>
        <begin position="35"/>
        <end position="327"/>
    </location>
</feature>
<accession>A0ABN8EQS2</accession>
<gene>
    <name evidence="3" type="ORF">SIN8267_03546</name>
</gene>
<dbReference type="InterPro" id="IPR036366">
    <property type="entry name" value="PGBDSf"/>
</dbReference>
<dbReference type="InterPro" id="IPR031304">
    <property type="entry name" value="SLT_2"/>
</dbReference>
<dbReference type="InterPro" id="IPR002477">
    <property type="entry name" value="Peptidoglycan-bd-like"/>
</dbReference>
<sequence length="409" mass="45702">MHYLVTSILLLASTYSSVGVSQQSRVEQTQQSPEFSQCIQRLSDRARAEGFREPLIEQTLGQVQEIKRVIALDKKQPEFTQSFSAYLYGRVNEQRIRRGRELYQQYQPLLKQLTAEYGIPGQYLIAFWGLETNYGGYLGKMPIIDSLATLACDARRSEFFSQELMLSLQLMDEYGYDLDKMKGSWAGAMGNTQFMPSTYVKYARDGDGNGKVDLWKSIPDALTSSANFLNGLGWQEQERWGREVILPSGFNYQLAGRQQTMTVAEWGAMGMVMANGQKLPAIEHINATLLVPAGHQGPAFLLYDNFEIIMKWNRSEFYALSVGHLADRIVGGYDLTQRPSAKAVVKVSEVEGLQQRLTDLGFDTNGVDGVMGPGTRAAVSRFQAEQGLIADGFPSEAVFSRLAELDAEQ</sequence>
<dbReference type="CDD" id="cd13399">
    <property type="entry name" value="Slt35-like"/>
    <property type="match status" value="1"/>
</dbReference>
<dbReference type="InterPro" id="IPR011970">
    <property type="entry name" value="MltB_2"/>
</dbReference>
<evidence type="ECO:0000313" key="3">
    <source>
        <dbReference type="EMBL" id="CAH0993397.1"/>
    </source>
</evidence>
<dbReference type="InterPro" id="IPR043426">
    <property type="entry name" value="MltB-like"/>
</dbReference>
<dbReference type="PANTHER" id="PTHR30163">
    <property type="entry name" value="MEMBRANE-BOUND LYTIC MUREIN TRANSGLYCOSYLASE B"/>
    <property type="match status" value="1"/>
</dbReference>
<dbReference type="SUPFAM" id="SSF47090">
    <property type="entry name" value="PGBD-like"/>
    <property type="match status" value="1"/>
</dbReference>
<comment type="caution">
    <text evidence="3">The sequence shown here is derived from an EMBL/GenBank/DDBJ whole genome shotgun (WGS) entry which is preliminary data.</text>
</comment>
<proteinExistence type="predicted"/>
<evidence type="ECO:0000259" key="1">
    <source>
        <dbReference type="Pfam" id="PF01471"/>
    </source>
</evidence>
<name>A0ABN8EQS2_9GAMM</name>
<dbReference type="Pfam" id="PF13406">
    <property type="entry name" value="SLT_2"/>
    <property type="match status" value="1"/>
</dbReference>
<dbReference type="NCBIfam" id="TIGR02283">
    <property type="entry name" value="MltB_2"/>
    <property type="match status" value="1"/>
</dbReference>
<dbReference type="InterPro" id="IPR036365">
    <property type="entry name" value="PGBD-like_sf"/>
</dbReference>
<dbReference type="Gene3D" id="1.10.530.10">
    <property type="match status" value="1"/>
</dbReference>
<reference evidence="3" key="1">
    <citation type="submission" date="2021-12" db="EMBL/GenBank/DDBJ databases">
        <authorList>
            <person name="Rodrigo-Torres L."/>
            <person name="Arahal R. D."/>
            <person name="Lucena T."/>
        </authorList>
    </citation>
    <scope>NUCLEOTIDE SEQUENCE</scope>
    <source>
        <strain evidence="3">CECT 8267</strain>
    </source>
</reference>
<dbReference type="RefSeq" id="WP_237446077.1">
    <property type="nucleotide sequence ID" value="NZ_CAKLPX010000008.1"/>
</dbReference>
<dbReference type="Proteomes" id="UP000838100">
    <property type="component" value="Unassembled WGS sequence"/>
</dbReference>
<keyword evidence="4" id="KW-1185">Reference proteome</keyword>